<dbReference type="Proteomes" id="UP000248975">
    <property type="component" value="Unassembled WGS sequence"/>
</dbReference>
<dbReference type="Gene3D" id="3.40.50.300">
    <property type="entry name" value="P-loop containing nucleotide triphosphate hydrolases"/>
    <property type="match status" value="1"/>
</dbReference>
<protein>
    <submittedName>
        <fullName evidence="4">Sugar ABC transporter ATP-binding protein</fullName>
    </submittedName>
</protein>
<dbReference type="InterPro" id="IPR017871">
    <property type="entry name" value="ABC_transporter-like_CS"/>
</dbReference>
<dbReference type="EMBL" id="QFQS01000001">
    <property type="protein sequence ID" value="PZR00160.1"/>
    <property type="molecule type" value="Genomic_DNA"/>
</dbReference>
<organism evidence="4 5">
    <name type="scientific">Cereibacter sphaeroides</name>
    <name type="common">Rhodobacter sphaeroides</name>
    <dbReference type="NCBI Taxonomy" id="1063"/>
    <lineage>
        <taxon>Bacteria</taxon>
        <taxon>Pseudomonadati</taxon>
        <taxon>Pseudomonadota</taxon>
        <taxon>Alphaproteobacteria</taxon>
        <taxon>Rhodobacterales</taxon>
        <taxon>Paracoccaceae</taxon>
        <taxon>Cereibacter</taxon>
    </lineage>
</organism>
<dbReference type="PROSITE" id="PS50893">
    <property type="entry name" value="ABC_TRANSPORTER_2"/>
    <property type="match status" value="1"/>
</dbReference>
<dbReference type="PROSITE" id="PS00211">
    <property type="entry name" value="ABC_TRANSPORTER_1"/>
    <property type="match status" value="1"/>
</dbReference>
<dbReference type="CDD" id="cd03216">
    <property type="entry name" value="ABC_Carb_Monos_I"/>
    <property type="match status" value="1"/>
</dbReference>
<evidence type="ECO:0000313" key="5">
    <source>
        <dbReference type="Proteomes" id="UP000248975"/>
    </source>
</evidence>
<dbReference type="InterPro" id="IPR050107">
    <property type="entry name" value="ABC_carbohydrate_import_ATPase"/>
</dbReference>
<evidence type="ECO:0000256" key="1">
    <source>
        <dbReference type="ARBA" id="ARBA00022741"/>
    </source>
</evidence>
<name>A0A2W5SDE6_CERSP</name>
<evidence type="ECO:0000313" key="4">
    <source>
        <dbReference type="EMBL" id="PZR00160.1"/>
    </source>
</evidence>
<dbReference type="PANTHER" id="PTHR43790">
    <property type="entry name" value="CARBOHYDRATE TRANSPORT ATP-BINDING PROTEIN MG119-RELATED"/>
    <property type="match status" value="1"/>
</dbReference>
<accession>A0A2W5SDE6</accession>
<dbReference type="GO" id="GO:0016887">
    <property type="term" value="F:ATP hydrolysis activity"/>
    <property type="evidence" value="ECO:0007669"/>
    <property type="project" value="InterPro"/>
</dbReference>
<dbReference type="Pfam" id="PF00005">
    <property type="entry name" value="ABC_tran"/>
    <property type="match status" value="1"/>
</dbReference>
<keyword evidence="2 4" id="KW-0067">ATP-binding</keyword>
<feature type="domain" description="ABC transporter" evidence="3">
    <location>
        <begin position="6"/>
        <end position="247"/>
    </location>
</feature>
<dbReference type="SUPFAM" id="SSF52540">
    <property type="entry name" value="P-loop containing nucleoside triphosphate hydrolases"/>
    <property type="match status" value="1"/>
</dbReference>
<dbReference type="InterPro" id="IPR027417">
    <property type="entry name" value="P-loop_NTPase"/>
</dbReference>
<dbReference type="PANTHER" id="PTHR43790:SF8">
    <property type="entry name" value="SUGAR ABC TRANSPORTER ATP-BINDING PROTEIN"/>
    <property type="match status" value="1"/>
</dbReference>
<gene>
    <name evidence="4" type="ORF">DI533_06035</name>
</gene>
<reference evidence="4 5" key="1">
    <citation type="submission" date="2017-08" db="EMBL/GenBank/DDBJ databases">
        <title>Infants hospitalized years apart are colonized by the same room-sourced microbial strains.</title>
        <authorList>
            <person name="Brooks B."/>
            <person name="Olm M.R."/>
            <person name="Firek B.A."/>
            <person name="Baker R."/>
            <person name="Thomas B.C."/>
            <person name="Morowitz M.J."/>
            <person name="Banfield J.F."/>
        </authorList>
    </citation>
    <scope>NUCLEOTIDE SEQUENCE [LARGE SCALE GENOMIC DNA]</scope>
    <source>
        <strain evidence="4">S2_003_000_R2_11</strain>
    </source>
</reference>
<dbReference type="AlphaFoldDB" id="A0A2W5SDE6"/>
<dbReference type="SMART" id="SM00382">
    <property type="entry name" value="AAA"/>
    <property type="match status" value="1"/>
</dbReference>
<comment type="caution">
    <text evidence="4">The sequence shown here is derived from an EMBL/GenBank/DDBJ whole genome shotgun (WGS) entry which is preliminary data.</text>
</comment>
<keyword evidence="1" id="KW-0547">Nucleotide-binding</keyword>
<proteinExistence type="predicted"/>
<dbReference type="InterPro" id="IPR003593">
    <property type="entry name" value="AAA+_ATPase"/>
</dbReference>
<dbReference type="GO" id="GO:0005524">
    <property type="term" value="F:ATP binding"/>
    <property type="evidence" value="ECO:0007669"/>
    <property type="project" value="UniProtKB-KW"/>
</dbReference>
<dbReference type="InterPro" id="IPR003439">
    <property type="entry name" value="ABC_transporter-like_ATP-bd"/>
</dbReference>
<evidence type="ECO:0000256" key="2">
    <source>
        <dbReference type="ARBA" id="ARBA00022840"/>
    </source>
</evidence>
<evidence type="ECO:0000259" key="3">
    <source>
        <dbReference type="PROSITE" id="PS50893"/>
    </source>
</evidence>
<sequence length="251" mass="27389">MAEELIRMVNISKYYGQVRALENVNLTVNKGEVVGLLGDNGAGKSTLIKVLSGAVPTTSGEIYIKGKRVEMRSTSDAIANKIETIYQDSALVTQLSIARNLFLGREPLKGPRFMNRLDMEKMEQVAANLLREVGITKNIPTSTPIAALSGGERQAVAIARAMHFDSDLIILDEPTNNLGVAETQGVLQFVRSARDSGHSCIFIAHNIHHVFQVVDRIVVMRRGTVVADNIDPRQSTVAEVENVITGMDHIA</sequence>